<comment type="caution">
    <text evidence="1">The sequence shown here is derived from an EMBL/GenBank/DDBJ whole genome shotgun (WGS) entry which is preliminary data.</text>
</comment>
<gene>
    <name evidence="1" type="ORF">G7Y89_g2737</name>
</gene>
<protein>
    <submittedName>
        <fullName evidence="1">Uncharacterized protein</fullName>
    </submittedName>
</protein>
<dbReference type="Proteomes" id="UP000566819">
    <property type="component" value="Unassembled WGS sequence"/>
</dbReference>
<organism evidence="1 2">
    <name type="scientific">Cudoniella acicularis</name>
    <dbReference type="NCBI Taxonomy" id="354080"/>
    <lineage>
        <taxon>Eukaryota</taxon>
        <taxon>Fungi</taxon>
        <taxon>Dikarya</taxon>
        <taxon>Ascomycota</taxon>
        <taxon>Pezizomycotina</taxon>
        <taxon>Leotiomycetes</taxon>
        <taxon>Helotiales</taxon>
        <taxon>Tricladiaceae</taxon>
        <taxon>Cudoniella</taxon>
    </lineage>
</organism>
<dbReference type="OrthoDB" id="3459701at2759"/>
<keyword evidence="2" id="KW-1185">Reference proteome</keyword>
<accession>A0A8H4W689</accession>
<dbReference type="AlphaFoldDB" id="A0A8H4W689"/>
<reference evidence="1 2" key="1">
    <citation type="submission" date="2020-03" db="EMBL/GenBank/DDBJ databases">
        <title>Draft Genome Sequence of Cudoniella acicularis.</title>
        <authorList>
            <person name="Buettner E."/>
            <person name="Kellner H."/>
        </authorList>
    </citation>
    <scope>NUCLEOTIDE SEQUENCE [LARGE SCALE GENOMIC DNA]</scope>
    <source>
        <strain evidence="1 2">DSM 108380</strain>
    </source>
</reference>
<name>A0A8H4W689_9HELO</name>
<evidence type="ECO:0000313" key="1">
    <source>
        <dbReference type="EMBL" id="KAF4635367.1"/>
    </source>
</evidence>
<sequence length="205" mass="23410">MPGTEFFVNTASVCYKCRRTAIVRLKHSWREVAPIGQEREVLEVVFVACVRCQKLPQTHKPTIAFIPRYVSSRNYSNVIDCIIDCISEMNSELFTLTPTILQGYKLSLRTFTIKKLAKIRDITEIFPGFPIPSANIVVLDYGRRIRTDCDFFYRIPLSTNPRIRANLEKTGVYSKESSSDLLCTHCQSESMVEDTPPIYTNAELA</sequence>
<dbReference type="EMBL" id="JAAMPI010000123">
    <property type="protein sequence ID" value="KAF4635367.1"/>
    <property type="molecule type" value="Genomic_DNA"/>
</dbReference>
<proteinExistence type="predicted"/>
<evidence type="ECO:0000313" key="2">
    <source>
        <dbReference type="Proteomes" id="UP000566819"/>
    </source>
</evidence>